<gene>
    <name evidence="2" type="ORF">GCM10022229_06110</name>
</gene>
<sequence>MRRRTSARTLVAMATWYPLILLLHLSCAIVFVGAVAFEVLVLESLHRHFDHAIMERIEAAVMARVRRFMPVVVALLFLSGFALFDIRCNGFACIGSRFGWLLSIKVALAFGVLAVFVTAIRAGMRGTMDPCRFRRTHHVVLCLMAAIVVLAKLMFY</sequence>
<reference evidence="3" key="1">
    <citation type="journal article" date="2019" name="Int. J. Syst. Evol. Microbiol.">
        <title>The Global Catalogue of Microorganisms (GCM) 10K type strain sequencing project: providing services to taxonomists for standard genome sequencing and annotation.</title>
        <authorList>
            <consortium name="The Broad Institute Genomics Platform"/>
            <consortium name="The Broad Institute Genome Sequencing Center for Infectious Disease"/>
            <person name="Wu L."/>
            <person name="Ma J."/>
        </authorList>
    </citation>
    <scope>NUCLEOTIDE SEQUENCE [LARGE SCALE GENOMIC DNA]</scope>
    <source>
        <strain evidence="3">JCM 16916</strain>
    </source>
</reference>
<keyword evidence="1" id="KW-1133">Transmembrane helix</keyword>
<name>A0ABP7M9X2_9GAMM</name>
<dbReference type="RefSeq" id="WP_344758460.1">
    <property type="nucleotide sequence ID" value="NZ_BAAAZU010000003.1"/>
</dbReference>
<feature type="transmembrane region" description="Helical" evidence="1">
    <location>
        <begin position="68"/>
        <end position="86"/>
    </location>
</feature>
<comment type="caution">
    <text evidence="2">The sequence shown here is derived from an EMBL/GenBank/DDBJ whole genome shotgun (WGS) entry which is preliminary data.</text>
</comment>
<keyword evidence="1" id="KW-0812">Transmembrane</keyword>
<keyword evidence="1" id="KW-0472">Membrane</keyword>
<feature type="transmembrane region" description="Helical" evidence="1">
    <location>
        <begin position="98"/>
        <end position="124"/>
    </location>
</feature>
<keyword evidence="3" id="KW-1185">Reference proteome</keyword>
<dbReference type="EMBL" id="BAAAZU010000003">
    <property type="protein sequence ID" value="GAA3915724.1"/>
    <property type="molecule type" value="Genomic_DNA"/>
</dbReference>
<protein>
    <submittedName>
        <fullName evidence="2">Membrane protein</fullName>
    </submittedName>
</protein>
<organism evidence="2 3">
    <name type="scientific">Luteimonas lutimaris</name>
    <dbReference type="NCBI Taxonomy" id="698645"/>
    <lineage>
        <taxon>Bacteria</taxon>
        <taxon>Pseudomonadati</taxon>
        <taxon>Pseudomonadota</taxon>
        <taxon>Gammaproteobacteria</taxon>
        <taxon>Lysobacterales</taxon>
        <taxon>Lysobacteraceae</taxon>
        <taxon>Luteimonas</taxon>
    </lineage>
</organism>
<evidence type="ECO:0000313" key="3">
    <source>
        <dbReference type="Proteomes" id="UP001501727"/>
    </source>
</evidence>
<dbReference type="PIRSF" id="PIRSF015875">
    <property type="entry name" value="UCP015875"/>
    <property type="match status" value="1"/>
</dbReference>
<feature type="transmembrane region" description="Helical" evidence="1">
    <location>
        <begin position="136"/>
        <end position="155"/>
    </location>
</feature>
<evidence type="ECO:0000313" key="2">
    <source>
        <dbReference type="EMBL" id="GAA3915724.1"/>
    </source>
</evidence>
<evidence type="ECO:0000256" key="1">
    <source>
        <dbReference type="SAM" id="Phobius"/>
    </source>
</evidence>
<dbReference type="Proteomes" id="UP001501727">
    <property type="component" value="Unassembled WGS sequence"/>
</dbReference>
<accession>A0ABP7M9X2</accession>
<dbReference type="InterPro" id="IPR007418">
    <property type="entry name" value="DUF474"/>
</dbReference>
<proteinExistence type="predicted"/>